<reference evidence="9 10" key="1">
    <citation type="submission" date="2018-11" db="EMBL/GenBank/DDBJ databases">
        <title>the genome of Mesorhizobium tamadayense DSM 28320.</title>
        <authorList>
            <person name="Gao J."/>
        </authorList>
    </citation>
    <scope>NUCLEOTIDE SEQUENCE [LARGE SCALE GENOMIC DNA]</scope>
    <source>
        <strain evidence="9 10">DSM 28320</strain>
    </source>
</reference>
<protein>
    <submittedName>
        <fullName evidence="9">ABC transporter permease</fullName>
    </submittedName>
</protein>
<dbReference type="PROSITE" id="PS50928">
    <property type="entry name" value="ABC_TM1"/>
    <property type="match status" value="1"/>
</dbReference>
<dbReference type="GO" id="GO:0055085">
    <property type="term" value="P:transmembrane transport"/>
    <property type="evidence" value="ECO:0007669"/>
    <property type="project" value="InterPro"/>
</dbReference>
<evidence type="ECO:0000313" key="9">
    <source>
        <dbReference type="EMBL" id="RRH94112.1"/>
    </source>
</evidence>
<dbReference type="AlphaFoldDB" id="A0A3P3F7D3"/>
<dbReference type="EMBL" id="RQXT01000045">
    <property type="protein sequence ID" value="RRH94112.1"/>
    <property type="molecule type" value="Genomic_DNA"/>
</dbReference>
<keyword evidence="6 7" id="KW-0472">Membrane</keyword>
<evidence type="ECO:0000256" key="5">
    <source>
        <dbReference type="ARBA" id="ARBA00022989"/>
    </source>
</evidence>
<comment type="caution">
    <text evidence="9">The sequence shown here is derived from an EMBL/GenBank/DDBJ whole genome shotgun (WGS) entry which is preliminary data.</text>
</comment>
<sequence>MLATDVKSPTMSPQFHLSSPLARFMPPVLVVIGSLILWEFGSEWFELPKYLLPAPSEFMNRFVTDRGVLAYNFSATAYVVILGFAIATAIAIPLGLAIASYPSLNHNLFPLIVFFETIPKTITAPLFVVWLGFGLSPRIALTAVMTFFPILLNSIAGFSAINPRLNYITRSMGATPWQSFRFVRFPSAMPIIFAGMKMGMVYAVTGCVTAEFVGANEGLAALILQAADYMDVQLMFAAIFATAMLGMLLTGILLGVERWLMPWRRDL</sequence>
<feature type="transmembrane region" description="Helical" evidence="7">
    <location>
        <begin position="75"/>
        <end position="99"/>
    </location>
</feature>
<evidence type="ECO:0000256" key="1">
    <source>
        <dbReference type="ARBA" id="ARBA00004651"/>
    </source>
</evidence>
<feature type="domain" description="ABC transmembrane type-1" evidence="8">
    <location>
        <begin position="73"/>
        <end position="257"/>
    </location>
</feature>
<evidence type="ECO:0000256" key="3">
    <source>
        <dbReference type="ARBA" id="ARBA00022475"/>
    </source>
</evidence>
<dbReference type="OrthoDB" id="9786495at2"/>
<dbReference type="InterPro" id="IPR035906">
    <property type="entry name" value="MetI-like_sf"/>
</dbReference>
<feature type="transmembrane region" description="Helical" evidence="7">
    <location>
        <begin position="139"/>
        <end position="161"/>
    </location>
</feature>
<dbReference type="RefSeq" id="WP_125004612.1">
    <property type="nucleotide sequence ID" value="NZ_RQXT01000045.1"/>
</dbReference>
<dbReference type="SUPFAM" id="SSF161098">
    <property type="entry name" value="MetI-like"/>
    <property type="match status" value="1"/>
</dbReference>
<feature type="transmembrane region" description="Helical" evidence="7">
    <location>
        <begin position="21"/>
        <end position="41"/>
    </location>
</feature>
<dbReference type="GO" id="GO:0005886">
    <property type="term" value="C:plasma membrane"/>
    <property type="evidence" value="ECO:0007669"/>
    <property type="project" value="UniProtKB-SubCell"/>
</dbReference>
<accession>A0A3P3F7D3</accession>
<proteinExistence type="inferred from homology"/>
<keyword evidence="4 7" id="KW-0812">Transmembrane</keyword>
<keyword evidence="3" id="KW-1003">Cell membrane</keyword>
<dbReference type="CDD" id="cd06261">
    <property type="entry name" value="TM_PBP2"/>
    <property type="match status" value="1"/>
</dbReference>
<name>A0A3P3F7D3_9HYPH</name>
<dbReference type="PANTHER" id="PTHR30151">
    <property type="entry name" value="ALKANE SULFONATE ABC TRANSPORTER-RELATED, MEMBRANE SUBUNIT"/>
    <property type="match status" value="1"/>
</dbReference>
<evidence type="ECO:0000256" key="2">
    <source>
        <dbReference type="ARBA" id="ARBA00022448"/>
    </source>
</evidence>
<comment type="subcellular location">
    <subcellularLocation>
        <location evidence="1 7">Cell membrane</location>
        <topology evidence="1 7">Multi-pass membrane protein</topology>
    </subcellularLocation>
</comment>
<dbReference type="InterPro" id="IPR000515">
    <property type="entry name" value="MetI-like"/>
</dbReference>
<dbReference type="Proteomes" id="UP000273786">
    <property type="component" value="Unassembled WGS sequence"/>
</dbReference>
<gene>
    <name evidence="9" type="ORF">EH240_27825</name>
</gene>
<organism evidence="9 10">
    <name type="scientific">Mesorhizobium tamadayense</name>
    <dbReference type="NCBI Taxonomy" id="425306"/>
    <lineage>
        <taxon>Bacteria</taxon>
        <taxon>Pseudomonadati</taxon>
        <taxon>Pseudomonadota</taxon>
        <taxon>Alphaproteobacteria</taxon>
        <taxon>Hyphomicrobiales</taxon>
        <taxon>Phyllobacteriaceae</taxon>
        <taxon>Mesorhizobium</taxon>
    </lineage>
</organism>
<dbReference type="Gene3D" id="1.10.3720.10">
    <property type="entry name" value="MetI-like"/>
    <property type="match status" value="1"/>
</dbReference>
<dbReference type="Pfam" id="PF00528">
    <property type="entry name" value="BPD_transp_1"/>
    <property type="match status" value="1"/>
</dbReference>
<keyword evidence="10" id="KW-1185">Reference proteome</keyword>
<evidence type="ECO:0000256" key="6">
    <source>
        <dbReference type="ARBA" id="ARBA00023136"/>
    </source>
</evidence>
<feature type="transmembrane region" description="Helical" evidence="7">
    <location>
        <begin position="111"/>
        <end position="133"/>
    </location>
</feature>
<evidence type="ECO:0000256" key="7">
    <source>
        <dbReference type="RuleBase" id="RU363032"/>
    </source>
</evidence>
<evidence type="ECO:0000259" key="8">
    <source>
        <dbReference type="PROSITE" id="PS50928"/>
    </source>
</evidence>
<evidence type="ECO:0000313" key="10">
    <source>
        <dbReference type="Proteomes" id="UP000273786"/>
    </source>
</evidence>
<evidence type="ECO:0000256" key="4">
    <source>
        <dbReference type="ARBA" id="ARBA00022692"/>
    </source>
</evidence>
<keyword evidence="5 7" id="KW-1133">Transmembrane helix</keyword>
<feature type="transmembrane region" description="Helical" evidence="7">
    <location>
        <begin position="182"/>
        <end position="204"/>
    </location>
</feature>
<dbReference type="PANTHER" id="PTHR30151:SF20">
    <property type="entry name" value="ABC TRANSPORTER PERMEASE PROTEIN HI_0355-RELATED"/>
    <property type="match status" value="1"/>
</dbReference>
<keyword evidence="2 7" id="KW-0813">Transport</keyword>
<comment type="similarity">
    <text evidence="7">Belongs to the binding-protein-dependent transport system permease family.</text>
</comment>
<feature type="transmembrane region" description="Helical" evidence="7">
    <location>
        <begin position="234"/>
        <end position="256"/>
    </location>
</feature>